<evidence type="ECO:0000313" key="2">
    <source>
        <dbReference type="EMBL" id="NLW35804.1"/>
    </source>
</evidence>
<dbReference type="AlphaFoldDB" id="A0A971M4V0"/>
<dbReference type="SUPFAM" id="SSF52009">
    <property type="entry name" value="Phosphohistidine domain"/>
    <property type="match status" value="1"/>
</dbReference>
<proteinExistence type="predicted"/>
<accession>A0A971M4V0</accession>
<dbReference type="Proteomes" id="UP000777265">
    <property type="component" value="Unassembled WGS sequence"/>
</dbReference>
<name>A0A971M4V0_9BACT</name>
<feature type="domain" description="PEP-utilising enzyme mobile" evidence="1">
    <location>
        <begin position="484"/>
        <end position="554"/>
    </location>
</feature>
<dbReference type="PANTHER" id="PTHR43615">
    <property type="entry name" value="PHOSPHOENOLPYRUVATE SYNTHASE-RELATED"/>
    <property type="match status" value="1"/>
</dbReference>
<dbReference type="InterPro" id="IPR036637">
    <property type="entry name" value="Phosphohistidine_dom_sf"/>
</dbReference>
<dbReference type="EMBL" id="JAAYEE010000173">
    <property type="protein sequence ID" value="NLW35804.1"/>
    <property type="molecule type" value="Genomic_DNA"/>
</dbReference>
<reference evidence="2" key="2">
    <citation type="submission" date="2020-01" db="EMBL/GenBank/DDBJ databases">
        <authorList>
            <person name="Campanaro S."/>
        </authorList>
    </citation>
    <scope>NUCLEOTIDE SEQUENCE</scope>
    <source>
        <strain evidence="2">AS06rmzACSIP_7</strain>
    </source>
</reference>
<dbReference type="GO" id="GO:0016772">
    <property type="term" value="F:transferase activity, transferring phosphorus-containing groups"/>
    <property type="evidence" value="ECO:0007669"/>
    <property type="project" value="InterPro"/>
</dbReference>
<protein>
    <submittedName>
        <fullName evidence="2">Phosphoenolpyruvate-utilizing protein</fullName>
    </submittedName>
</protein>
<dbReference type="InterPro" id="IPR051549">
    <property type="entry name" value="PEP_Utilizing_Enz"/>
</dbReference>
<gene>
    <name evidence="2" type="ORF">GXY80_10035</name>
</gene>
<reference evidence="2" key="1">
    <citation type="journal article" date="2020" name="Biotechnol. Biofuels">
        <title>New insights from the biogas microbiome by comprehensive genome-resolved metagenomics of nearly 1600 species originating from multiple anaerobic digesters.</title>
        <authorList>
            <person name="Campanaro S."/>
            <person name="Treu L."/>
            <person name="Rodriguez-R L.M."/>
            <person name="Kovalovszki A."/>
            <person name="Ziels R.M."/>
            <person name="Maus I."/>
            <person name="Zhu X."/>
            <person name="Kougias P.G."/>
            <person name="Basile A."/>
            <person name="Luo G."/>
            <person name="Schluter A."/>
            <person name="Konstantinidis K.T."/>
            <person name="Angelidaki I."/>
        </authorList>
    </citation>
    <scope>NUCLEOTIDE SEQUENCE</scope>
    <source>
        <strain evidence="2">AS06rmzACSIP_7</strain>
    </source>
</reference>
<dbReference type="Gene3D" id="3.50.30.10">
    <property type="entry name" value="Phosphohistidine domain"/>
    <property type="match status" value="1"/>
</dbReference>
<dbReference type="Pfam" id="PF00391">
    <property type="entry name" value="PEP-utilizers"/>
    <property type="match status" value="1"/>
</dbReference>
<evidence type="ECO:0000259" key="1">
    <source>
        <dbReference type="Pfam" id="PF00391"/>
    </source>
</evidence>
<comment type="caution">
    <text evidence="2">The sequence shown here is derived from an EMBL/GenBank/DDBJ whole genome shotgun (WGS) entry which is preliminary data.</text>
</comment>
<organism evidence="2 3">
    <name type="scientific">Syntrophorhabdus aromaticivorans</name>
    <dbReference type="NCBI Taxonomy" id="328301"/>
    <lineage>
        <taxon>Bacteria</taxon>
        <taxon>Pseudomonadati</taxon>
        <taxon>Thermodesulfobacteriota</taxon>
        <taxon>Syntrophorhabdia</taxon>
        <taxon>Syntrophorhabdales</taxon>
        <taxon>Syntrophorhabdaceae</taxon>
        <taxon>Syntrophorhabdus</taxon>
    </lineage>
</organism>
<evidence type="ECO:0000313" key="3">
    <source>
        <dbReference type="Proteomes" id="UP000777265"/>
    </source>
</evidence>
<sequence length="561" mass="64172">MKMYDCVPGLEFDDKDDLEQSPAWFLDGTHSVPPWTPMFGWFWVNFCRHGMQYGAETLHLPTTKGWDWRFRNGGGYLTILLVDSDEEKREREAKFRQAIRPFLEDYDGLWSGFVNEMLGRYEKIKTVDGEGASNIELLANFEYAIDTCRRMWEIHMYMMYGTYMPYVLFEQLCKHLLGIDDTHPDFHRLMSGFDNESFRVDRGLWEYSKKLQDMGLDALVAKAGPTEWEGKLRDDERGRDFLKEFKVFIDAKAGWRMERMAEINVPTWSEDLSQAFDKMAIYLKTGGEFDLDGKRQRLEQERKEAEKEVLGRISPEQRGWFSILLKIAQNSSRFSEEHDHYLDLYTHAMLRKTCLDMGKRFARGGAIAKTDDIFFLMPDEVRRAGINPGKFNLKGVVARRRAEWAEWDKAGNPPIILKKDFGLADAMDFMIKSLDPIALKVVVGKLPEARPELKADLYGTCGSPGMAEGPARVIFKEEDLASVKEGDILVSVSTSPAWTPIFGMIKGVVVDRGGSLSHAAIVGREYGIPVVMNVFEGTTKIKSGQRIRIDANLGTVFILDK</sequence>
<dbReference type="PANTHER" id="PTHR43615:SF1">
    <property type="entry name" value="PPDK_N DOMAIN-CONTAINING PROTEIN"/>
    <property type="match status" value="1"/>
</dbReference>
<dbReference type="InterPro" id="IPR008279">
    <property type="entry name" value="PEP-util_enz_mobile_dom"/>
</dbReference>